<protein>
    <submittedName>
        <fullName evidence="1">Uncharacterized protein</fullName>
    </submittedName>
</protein>
<name>A0ACB9M5T8_9MYRT</name>
<reference evidence="2" key="1">
    <citation type="journal article" date="2023" name="Front. Plant Sci.">
        <title>Chromosomal-level genome assembly of Melastoma candidum provides insights into trichome evolution.</title>
        <authorList>
            <person name="Zhong Y."/>
            <person name="Wu W."/>
            <person name="Sun C."/>
            <person name="Zou P."/>
            <person name="Liu Y."/>
            <person name="Dai S."/>
            <person name="Zhou R."/>
        </authorList>
    </citation>
    <scope>NUCLEOTIDE SEQUENCE [LARGE SCALE GENOMIC DNA]</scope>
</reference>
<sequence length="128" mass="13319">MGSLGESSASAELGGEELGEEEKMARFFELIRGMREARIRMAMLRGIQGGESEITTARQSKRRKAGGGNGQGGGGRPWVPKFEADDFGMDGTGDGGAGCSFQGASGKAEGGEKLEDDVQCGLSLKLTL</sequence>
<evidence type="ECO:0000313" key="2">
    <source>
        <dbReference type="Proteomes" id="UP001057402"/>
    </source>
</evidence>
<keyword evidence="2" id="KW-1185">Reference proteome</keyword>
<organism evidence="1 2">
    <name type="scientific">Melastoma candidum</name>
    <dbReference type="NCBI Taxonomy" id="119954"/>
    <lineage>
        <taxon>Eukaryota</taxon>
        <taxon>Viridiplantae</taxon>
        <taxon>Streptophyta</taxon>
        <taxon>Embryophyta</taxon>
        <taxon>Tracheophyta</taxon>
        <taxon>Spermatophyta</taxon>
        <taxon>Magnoliopsida</taxon>
        <taxon>eudicotyledons</taxon>
        <taxon>Gunneridae</taxon>
        <taxon>Pentapetalae</taxon>
        <taxon>rosids</taxon>
        <taxon>malvids</taxon>
        <taxon>Myrtales</taxon>
        <taxon>Melastomataceae</taxon>
        <taxon>Melastomatoideae</taxon>
        <taxon>Melastomateae</taxon>
        <taxon>Melastoma</taxon>
    </lineage>
</organism>
<proteinExistence type="predicted"/>
<comment type="caution">
    <text evidence="1">The sequence shown here is derived from an EMBL/GenBank/DDBJ whole genome shotgun (WGS) entry which is preliminary data.</text>
</comment>
<accession>A0ACB9M5T8</accession>
<dbReference type="EMBL" id="CM042889">
    <property type="protein sequence ID" value="KAI4319356.1"/>
    <property type="molecule type" value="Genomic_DNA"/>
</dbReference>
<evidence type="ECO:0000313" key="1">
    <source>
        <dbReference type="EMBL" id="KAI4319356.1"/>
    </source>
</evidence>
<gene>
    <name evidence="1" type="ORF">MLD38_032961</name>
</gene>
<dbReference type="Proteomes" id="UP001057402">
    <property type="component" value="Chromosome 10"/>
</dbReference>